<evidence type="ECO:0000313" key="2">
    <source>
        <dbReference type="Proteomes" id="UP000054995"/>
    </source>
</evidence>
<reference evidence="1 2" key="1">
    <citation type="submission" date="2015-01" db="EMBL/GenBank/DDBJ databases">
        <title>Evolution of Trichinella species and genotypes.</title>
        <authorList>
            <person name="Korhonen P.K."/>
            <person name="Edoardo P."/>
            <person name="Giuseppe L.R."/>
            <person name="Gasser R.B."/>
        </authorList>
    </citation>
    <scope>NUCLEOTIDE SEQUENCE [LARGE SCALE GENOMIC DNA]</scope>
    <source>
        <strain evidence="1">ISS470</strain>
    </source>
</reference>
<gene>
    <name evidence="1" type="ORF">T4D_13416</name>
</gene>
<name>A0A0V1G1S0_TRIPS</name>
<accession>A0A0V1G1S0</accession>
<dbReference type="AlphaFoldDB" id="A0A0V1G1S0"/>
<dbReference type="Proteomes" id="UP000054995">
    <property type="component" value="Unassembled WGS sequence"/>
</dbReference>
<protein>
    <submittedName>
        <fullName evidence="1">Uncharacterized protein</fullName>
    </submittedName>
</protein>
<comment type="caution">
    <text evidence="1">The sequence shown here is derived from an EMBL/GenBank/DDBJ whole genome shotgun (WGS) entry which is preliminary data.</text>
</comment>
<sequence>MKAKNEKKNKRKEKTPTNIPDEVEVCLAKCVTLVRHLQLLQIIIKSPFFCRSSATAVCVQASQTERCSWRRIRRRARVQETQLIDDVDDEKTPFQNFKHQQKQDRPFSHTLCVVKKFTEKFQNTLHQQLSNYCCLQKEEQLKQKGRIETNDQASFPNQQSTIF</sequence>
<keyword evidence="2" id="KW-1185">Reference proteome</keyword>
<proteinExistence type="predicted"/>
<evidence type="ECO:0000313" key="1">
    <source>
        <dbReference type="EMBL" id="KRY92028.1"/>
    </source>
</evidence>
<dbReference type="OrthoDB" id="10386084at2759"/>
<dbReference type="EMBL" id="JYDT01000009">
    <property type="protein sequence ID" value="KRY92028.1"/>
    <property type="molecule type" value="Genomic_DNA"/>
</dbReference>
<organism evidence="1 2">
    <name type="scientific">Trichinella pseudospiralis</name>
    <name type="common">Parasitic roundworm</name>
    <dbReference type="NCBI Taxonomy" id="6337"/>
    <lineage>
        <taxon>Eukaryota</taxon>
        <taxon>Metazoa</taxon>
        <taxon>Ecdysozoa</taxon>
        <taxon>Nematoda</taxon>
        <taxon>Enoplea</taxon>
        <taxon>Dorylaimia</taxon>
        <taxon>Trichinellida</taxon>
        <taxon>Trichinellidae</taxon>
        <taxon>Trichinella</taxon>
    </lineage>
</organism>